<comment type="function">
    <text evidence="5">Produces N-formyl-kynurenine through the oxidation of tryptophan.</text>
</comment>
<sequence>MVSLPGTQLFEATFLLRRWSYSIESAFLPSTSCKSILPASHAAFEDLISDPPFHVAATGRILREKVDRIAILDNYEGLQTEEKQRALKILGFVAHAYIWGDGNTEILQQLPPQLAIPLHSLAEELGIAPLATYATTVLWNCSLIQPERGWCPENVEVDLTFTGTSDEELFYAVSACVEAAGAEAVNSLILIASSISHAHEAGVQPDEKLIVGLFDCTITALAQMVRLLKQVLKMKSELFYWKMRPYFAGWGLVKGEETGLRAGVHYAGIDPPGETRKYVGISAAQSSLFQTIDVLLGVQHDEHQHSMLRNVRSHMPRDHRHMVEELEASYSSTIKLYVEGTPALLPAYNGVLDQIVRFRRVHLSAATKYAVREADRRGKTSFGLAKGTQAGGGAIGAGGSDLKPFLQGLVNCTRATRISTSTLIERSVGE</sequence>
<comment type="catalytic activity">
    <reaction evidence="5">
        <text>L-tryptophan + O2 = N-formyl-L-kynurenine</text>
        <dbReference type="Rhea" id="RHEA:24536"/>
        <dbReference type="ChEBI" id="CHEBI:15379"/>
        <dbReference type="ChEBI" id="CHEBI:57912"/>
        <dbReference type="ChEBI" id="CHEBI:58629"/>
    </reaction>
</comment>
<evidence type="ECO:0000313" key="6">
    <source>
        <dbReference type="EMBL" id="KAF2164274.1"/>
    </source>
</evidence>
<keyword evidence="7" id="KW-1185">Reference proteome</keyword>
<dbReference type="AlphaFoldDB" id="A0A6A6CAS9"/>
<dbReference type="Gene3D" id="1.20.58.480">
    <property type="match status" value="1"/>
</dbReference>
<dbReference type="GO" id="GO:0019441">
    <property type="term" value="P:L-tryptophan catabolic process to kynurenine"/>
    <property type="evidence" value="ECO:0007669"/>
    <property type="project" value="UniProtKB-UniRule"/>
</dbReference>
<dbReference type="EMBL" id="ML993604">
    <property type="protein sequence ID" value="KAF2164274.1"/>
    <property type="molecule type" value="Genomic_DNA"/>
</dbReference>
<dbReference type="InterPro" id="IPR000898">
    <property type="entry name" value="Indolamine_dOase"/>
</dbReference>
<dbReference type="GO" id="GO:0033754">
    <property type="term" value="F:indoleamine 2,3-dioxygenase activity"/>
    <property type="evidence" value="ECO:0007669"/>
    <property type="project" value="UniProtKB-EC"/>
</dbReference>
<dbReference type="PANTHER" id="PTHR28657:SF5">
    <property type="entry name" value="INDOLEAMINE 2,3-DIOXYGENASE"/>
    <property type="match status" value="1"/>
</dbReference>
<keyword evidence="3 4" id="KW-0408">Iron</keyword>
<reference evidence="6" key="1">
    <citation type="journal article" date="2020" name="Stud. Mycol.">
        <title>101 Dothideomycetes genomes: a test case for predicting lifestyles and emergence of pathogens.</title>
        <authorList>
            <person name="Haridas S."/>
            <person name="Albert R."/>
            <person name="Binder M."/>
            <person name="Bloem J."/>
            <person name="Labutti K."/>
            <person name="Salamov A."/>
            <person name="Andreopoulos B."/>
            <person name="Baker S."/>
            <person name="Barry K."/>
            <person name="Bills G."/>
            <person name="Bluhm B."/>
            <person name="Cannon C."/>
            <person name="Castanera R."/>
            <person name="Culley D."/>
            <person name="Daum C."/>
            <person name="Ezra D."/>
            <person name="Gonzalez J."/>
            <person name="Henrissat B."/>
            <person name="Kuo A."/>
            <person name="Liang C."/>
            <person name="Lipzen A."/>
            <person name="Lutzoni F."/>
            <person name="Magnuson J."/>
            <person name="Mondo S."/>
            <person name="Nolan M."/>
            <person name="Ohm R."/>
            <person name="Pangilinan J."/>
            <person name="Park H.-J."/>
            <person name="Ramirez L."/>
            <person name="Alfaro M."/>
            <person name="Sun H."/>
            <person name="Tritt A."/>
            <person name="Yoshinaga Y."/>
            <person name="Zwiers L.-H."/>
            <person name="Turgeon B."/>
            <person name="Goodwin S."/>
            <person name="Spatafora J."/>
            <person name="Crous P."/>
            <person name="Grigoriev I."/>
        </authorList>
    </citation>
    <scope>NUCLEOTIDE SEQUENCE</scope>
    <source>
        <strain evidence="6">ATCC 36951</strain>
    </source>
</reference>
<evidence type="ECO:0000256" key="5">
    <source>
        <dbReference type="RuleBase" id="RU369119"/>
    </source>
</evidence>
<feature type="binding site" description="proximal binding residue" evidence="4">
    <location>
        <position position="362"/>
    </location>
    <ligand>
        <name>heme b</name>
        <dbReference type="ChEBI" id="CHEBI:60344"/>
    </ligand>
    <ligandPart>
        <name>Fe</name>
        <dbReference type="ChEBI" id="CHEBI:18248"/>
    </ligandPart>
</feature>
<evidence type="ECO:0000256" key="1">
    <source>
        <dbReference type="ARBA" id="ARBA00007119"/>
    </source>
</evidence>
<keyword evidence="2 4" id="KW-0479">Metal-binding</keyword>
<dbReference type="RefSeq" id="XP_033665163.1">
    <property type="nucleotide sequence ID" value="XM_033813328.1"/>
</dbReference>
<dbReference type="SUPFAM" id="SSF140959">
    <property type="entry name" value="Indolic compounds 2,3-dioxygenase-like"/>
    <property type="match status" value="1"/>
</dbReference>
<evidence type="ECO:0000313" key="7">
    <source>
        <dbReference type="Proteomes" id="UP000799537"/>
    </source>
</evidence>
<dbReference type="GO" id="GO:0034354">
    <property type="term" value="P:'de novo' NAD+ biosynthetic process from L-tryptophan"/>
    <property type="evidence" value="ECO:0007669"/>
    <property type="project" value="TreeGrafter"/>
</dbReference>
<comment type="similarity">
    <text evidence="1 5">Belongs to the indoleamine 2,3-dioxygenase family.</text>
</comment>
<keyword evidence="5" id="KW-0560">Oxidoreductase</keyword>
<dbReference type="Proteomes" id="UP000799537">
    <property type="component" value="Unassembled WGS sequence"/>
</dbReference>
<accession>A0A6A6CAS9</accession>
<protein>
    <recommendedName>
        <fullName evidence="5">Indoleamine 2,3-dioxygenase</fullName>
        <ecNumber evidence="5">1.13.11.52</ecNumber>
    </recommendedName>
</protein>
<evidence type="ECO:0000256" key="4">
    <source>
        <dbReference type="PIRSR" id="PIRSR600898-1"/>
    </source>
</evidence>
<dbReference type="GO" id="GO:0046872">
    <property type="term" value="F:metal ion binding"/>
    <property type="evidence" value="ECO:0007669"/>
    <property type="project" value="UniProtKB-UniRule"/>
</dbReference>
<dbReference type="GeneID" id="54566600"/>
<dbReference type="Pfam" id="PF01231">
    <property type="entry name" value="IDO"/>
    <property type="match status" value="1"/>
</dbReference>
<dbReference type="InterPro" id="IPR037217">
    <property type="entry name" value="Trp/Indoleamine_2_3_dOase-like"/>
</dbReference>
<dbReference type="OrthoDB" id="540174at2759"/>
<keyword evidence="4 5" id="KW-0349">Heme</keyword>
<evidence type="ECO:0000256" key="3">
    <source>
        <dbReference type="ARBA" id="ARBA00023004"/>
    </source>
</evidence>
<dbReference type="EC" id="1.13.11.52" evidence="5"/>
<name>A0A6A6CAS9_ZASCE</name>
<proteinExistence type="inferred from homology"/>
<dbReference type="PANTHER" id="PTHR28657">
    <property type="entry name" value="INDOLEAMINE 2,3-DIOXYGENASE"/>
    <property type="match status" value="1"/>
</dbReference>
<organism evidence="6 7">
    <name type="scientific">Zasmidium cellare ATCC 36951</name>
    <dbReference type="NCBI Taxonomy" id="1080233"/>
    <lineage>
        <taxon>Eukaryota</taxon>
        <taxon>Fungi</taxon>
        <taxon>Dikarya</taxon>
        <taxon>Ascomycota</taxon>
        <taxon>Pezizomycotina</taxon>
        <taxon>Dothideomycetes</taxon>
        <taxon>Dothideomycetidae</taxon>
        <taxon>Mycosphaerellales</taxon>
        <taxon>Mycosphaerellaceae</taxon>
        <taxon>Zasmidium</taxon>
    </lineage>
</organism>
<keyword evidence="5" id="KW-0223">Dioxygenase</keyword>
<dbReference type="GO" id="GO:0005737">
    <property type="term" value="C:cytoplasm"/>
    <property type="evidence" value="ECO:0007669"/>
    <property type="project" value="TreeGrafter"/>
</dbReference>
<gene>
    <name evidence="6" type="ORF">M409DRAFT_56562</name>
</gene>
<evidence type="ECO:0000256" key="2">
    <source>
        <dbReference type="ARBA" id="ARBA00022723"/>
    </source>
</evidence>
<dbReference type="GO" id="GO:0020037">
    <property type="term" value="F:heme binding"/>
    <property type="evidence" value="ECO:0007669"/>
    <property type="project" value="UniProtKB-UniRule"/>
</dbReference>